<gene>
    <name evidence="1" type="ORF">S01H1_36976</name>
</gene>
<protein>
    <submittedName>
        <fullName evidence="1">Uncharacterized protein</fullName>
    </submittedName>
</protein>
<accession>X0UT03</accession>
<comment type="caution">
    <text evidence="1">The sequence shown here is derived from an EMBL/GenBank/DDBJ whole genome shotgun (WGS) entry which is preliminary data.</text>
</comment>
<organism evidence="1">
    <name type="scientific">marine sediment metagenome</name>
    <dbReference type="NCBI Taxonomy" id="412755"/>
    <lineage>
        <taxon>unclassified sequences</taxon>
        <taxon>metagenomes</taxon>
        <taxon>ecological metagenomes</taxon>
    </lineage>
</organism>
<dbReference type="EMBL" id="BARS01023206">
    <property type="protein sequence ID" value="GAG08860.1"/>
    <property type="molecule type" value="Genomic_DNA"/>
</dbReference>
<name>X0UT03_9ZZZZ</name>
<reference evidence="1" key="1">
    <citation type="journal article" date="2014" name="Front. Microbiol.">
        <title>High frequency of phylogenetically diverse reductive dehalogenase-homologous genes in deep subseafloor sedimentary metagenomes.</title>
        <authorList>
            <person name="Kawai M."/>
            <person name="Futagami T."/>
            <person name="Toyoda A."/>
            <person name="Takaki Y."/>
            <person name="Nishi S."/>
            <person name="Hori S."/>
            <person name="Arai W."/>
            <person name="Tsubouchi T."/>
            <person name="Morono Y."/>
            <person name="Uchiyama I."/>
            <person name="Ito T."/>
            <person name="Fujiyama A."/>
            <person name="Inagaki F."/>
            <person name="Takami H."/>
        </authorList>
    </citation>
    <scope>NUCLEOTIDE SEQUENCE</scope>
    <source>
        <strain evidence="1">Expedition CK06-06</strain>
    </source>
</reference>
<sequence length="72" mass="8453">MSRVKYKSKDKYIIEVKLKAPNYIGQWNKVVGFETELEAKAVKIILQENIEAINENEFRITEVNFDNDDLMS</sequence>
<proteinExistence type="predicted"/>
<dbReference type="AlphaFoldDB" id="X0UT03"/>
<evidence type="ECO:0000313" key="1">
    <source>
        <dbReference type="EMBL" id="GAG08860.1"/>
    </source>
</evidence>